<dbReference type="Proteomes" id="UP000824161">
    <property type="component" value="Unassembled WGS sequence"/>
</dbReference>
<evidence type="ECO:0000259" key="1">
    <source>
        <dbReference type="Pfam" id="PF02589"/>
    </source>
</evidence>
<dbReference type="InterPro" id="IPR009501">
    <property type="entry name" value="UCP020269"/>
</dbReference>
<dbReference type="SUPFAM" id="SSF100950">
    <property type="entry name" value="NagB/RpiA/CoA transferase-like"/>
    <property type="match status" value="1"/>
</dbReference>
<feature type="domain" description="LUD" evidence="1">
    <location>
        <begin position="21"/>
        <end position="219"/>
    </location>
</feature>
<protein>
    <submittedName>
        <fullName evidence="2">Lactate utilization protein</fullName>
    </submittedName>
</protein>
<dbReference type="PIRSF" id="PIRSF020269">
    <property type="entry name" value="DUF1121"/>
    <property type="match status" value="1"/>
</dbReference>
<dbReference type="InterPro" id="IPR024185">
    <property type="entry name" value="FTHF_cligase-like_sf"/>
</dbReference>
<dbReference type="EMBL" id="DVLY01000172">
    <property type="protein sequence ID" value="HIT98530.1"/>
    <property type="molecule type" value="Genomic_DNA"/>
</dbReference>
<accession>A0A9D1HAA8</accession>
<reference evidence="2" key="1">
    <citation type="submission" date="2020-10" db="EMBL/GenBank/DDBJ databases">
        <authorList>
            <person name="Gilroy R."/>
        </authorList>
    </citation>
    <scope>NUCLEOTIDE SEQUENCE</scope>
    <source>
        <strain evidence="2">1383</strain>
    </source>
</reference>
<dbReference type="InterPro" id="IPR037171">
    <property type="entry name" value="NagB/RpiA_transferase-like"/>
</dbReference>
<dbReference type="AlphaFoldDB" id="A0A9D1HAA8"/>
<evidence type="ECO:0000313" key="3">
    <source>
        <dbReference type="Proteomes" id="UP000824161"/>
    </source>
</evidence>
<name>A0A9D1HAA8_9FLAO</name>
<gene>
    <name evidence="2" type="ORF">IAC44_06820</name>
</gene>
<sequence length="225" mass="24450">MPDHSIPPYHSAEGYRCDLPLEQVAEALRHNGFETYVVPDASRAKALFFEIVAREQPASISWGGSMTLDEVGILRALEEQSQIPVIVTGGSALSPEEKLENRRRALTCALFVTSSNAITAQGQLVNLDGIGNRVAALAFGPRSVVVIAGKNKIAPSLAGAMDRVKNYAAPMNIRRFADIQTPCKKTGRCHDCNSESRICNVWAITEKSRPSGRIKVILVDESLGY</sequence>
<comment type="caution">
    <text evidence="2">The sequence shown here is derived from an EMBL/GenBank/DDBJ whole genome shotgun (WGS) entry which is preliminary data.</text>
</comment>
<dbReference type="PANTHER" id="PTHR36179:SF2">
    <property type="entry name" value="LUD DOMAIN-CONTAINING PROTEIN"/>
    <property type="match status" value="1"/>
</dbReference>
<proteinExistence type="predicted"/>
<dbReference type="PANTHER" id="PTHR36179">
    <property type="entry name" value="LUD_DOM DOMAIN-CONTAINING PROTEIN"/>
    <property type="match status" value="1"/>
</dbReference>
<organism evidence="2 3">
    <name type="scientific">Candidatus Merdimorpha stercoravium</name>
    <dbReference type="NCBI Taxonomy" id="2840863"/>
    <lineage>
        <taxon>Bacteria</taxon>
        <taxon>Pseudomonadati</taxon>
        <taxon>Bacteroidota</taxon>
        <taxon>Flavobacteriia</taxon>
        <taxon>Flavobacteriales</taxon>
        <taxon>Candidatus Merdimorpha</taxon>
    </lineage>
</organism>
<reference evidence="2" key="2">
    <citation type="journal article" date="2021" name="PeerJ">
        <title>Extensive microbial diversity within the chicken gut microbiome revealed by metagenomics and culture.</title>
        <authorList>
            <person name="Gilroy R."/>
            <person name="Ravi A."/>
            <person name="Getino M."/>
            <person name="Pursley I."/>
            <person name="Horton D.L."/>
            <person name="Alikhan N.F."/>
            <person name="Baker D."/>
            <person name="Gharbi K."/>
            <person name="Hall N."/>
            <person name="Watson M."/>
            <person name="Adriaenssens E.M."/>
            <person name="Foster-Nyarko E."/>
            <person name="Jarju S."/>
            <person name="Secka A."/>
            <person name="Antonio M."/>
            <person name="Oren A."/>
            <person name="Chaudhuri R.R."/>
            <person name="La Ragione R."/>
            <person name="Hildebrand F."/>
            <person name="Pallen M.J."/>
        </authorList>
    </citation>
    <scope>NUCLEOTIDE SEQUENCE</scope>
    <source>
        <strain evidence="2">1383</strain>
    </source>
</reference>
<evidence type="ECO:0000313" key="2">
    <source>
        <dbReference type="EMBL" id="HIT98530.1"/>
    </source>
</evidence>
<dbReference type="InterPro" id="IPR003741">
    <property type="entry name" value="LUD_dom"/>
</dbReference>
<dbReference type="Gene3D" id="3.40.50.10420">
    <property type="entry name" value="NagB/RpiA/CoA transferase-like"/>
    <property type="match status" value="1"/>
</dbReference>
<dbReference type="Pfam" id="PF02589">
    <property type="entry name" value="LUD_dom"/>
    <property type="match status" value="1"/>
</dbReference>